<protein>
    <recommendedName>
        <fullName evidence="3">Lipoprotein</fullName>
    </recommendedName>
</protein>
<accession>A0A4R9LWH5</accession>
<proteinExistence type="predicted"/>
<dbReference type="PROSITE" id="PS51257">
    <property type="entry name" value="PROKAR_LIPOPROTEIN"/>
    <property type="match status" value="1"/>
</dbReference>
<evidence type="ECO:0000313" key="2">
    <source>
        <dbReference type="Proteomes" id="UP000298058"/>
    </source>
</evidence>
<keyword evidence="2" id="KW-1185">Reference proteome</keyword>
<gene>
    <name evidence="1" type="ORF">EHS15_16980</name>
</gene>
<organism evidence="1 2">
    <name type="scientific">Leptospira idonii</name>
    <dbReference type="NCBI Taxonomy" id="1193500"/>
    <lineage>
        <taxon>Bacteria</taxon>
        <taxon>Pseudomonadati</taxon>
        <taxon>Spirochaetota</taxon>
        <taxon>Spirochaetia</taxon>
        <taxon>Leptospirales</taxon>
        <taxon>Leptospiraceae</taxon>
        <taxon>Leptospira</taxon>
    </lineage>
</organism>
<comment type="caution">
    <text evidence="1">The sequence shown here is derived from an EMBL/GenBank/DDBJ whole genome shotgun (WGS) entry which is preliminary data.</text>
</comment>
<dbReference type="OrthoDB" id="346404at2"/>
<sequence>MIWLRILLFFFLLIGCKQEGKEPTSKESPLVSPTKELKGFQFEEKITNSNYNWSFFERVGGEECWDDFEKANYQAFELRKNGPGPRQSLIDFAACRLHFYILPNGTHILTGNDSGEWFEENPKAITKLECNKNICEMSYADYLSYYPKNDKPDRVVKIEPRQGKIKFIILDSKHFQLVDYPKHMLERDRNYRGMIYRYFPSAHNLSGDSFCQMDKEELLKNREIYPPKQIECINPDDLRKAAEQ</sequence>
<name>A0A4R9LWH5_9LEPT</name>
<dbReference type="RefSeq" id="WP_135761788.1">
    <property type="nucleotide sequence ID" value="NZ_RQHW01000066.1"/>
</dbReference>
<dbReference type="EMBL" id="RQHW01000066">
    <property type="protein sequence ID" value="TGN17513.1"/>
    <property type="molecule type" value="Genomic_DNA"/>
</dbReference>
<evidence type="ECO:0008006" key="3">
    <source>
        <dbReference type="Google" id="ProtNLM"/>
    </source>
</evidence>
<evidence type="ECO:0000313" key="1">
    <source>
        <dbReference type="EMBL" id="TGN17513.1"/>
    </source>
</evidence>
<reference evidence="1" key="1">
    <citation type="journal article" date="2019" name="PLoS Negl. Trop. Dis.">
        <title>Revisiting the worldwide diversity of Leptospira species in the environment.</title>
        <authorList>
            <person name="Vincent A.T."/>
            <person name="Schiettekatte O."/>
            <person name="Bourhy P."/>
            <person name="Veyrier F.J."/>
            <person name="Picardeau M."/>
        </authorList>
    </citation>
    <scope>NUCLEOTIDE SEQUENCE [LARGE SCALE GENOMIC DNA]</scope>
    <source>
        <strain evidence="1">201300427</strain>
    </source>
</reference>
<dbReference type="Proteomes" id="UP000298058">
    <property type="component" value="Unassembled WGS sequence"/>
</dbReference>
<dbReference type="AlphaFoldDB" id="A0A4R9LWH5"/>